<keyword evidence="3" id="KW-1185">Reference proteome</keyword>
<name>A0A6L5WJL2_9BACT</name>
<evidence type="ECO:0000256" key="1">
    <source>
        <dbReference type="SAM" id="Phobius"/>
    </source>
</evidence>
<dbReference type="EMBL" id="VWSJ01000040">
    <property type="protein sequence ID" value="MSN97136.1"/>
    <property type="molecule type" value="Genomic_DNA"/>
</dbReference>
<dbReference type="Proteomes" id="UP000476338">
    <property type="component" value="Unassembled WGS sequence"/>
</dbReference>
<gene>
    <name evidence="2" type="ORF">F1B92_08185</name>
</gene>
<reference evidence="2 3" key="1">
    <citation type="submission" date="2019-09" db="EMBL/GenBank/DDBJ databases">
        <authorList>
            <person name="Silva M."/>
            <person name="Pereira G."/>
            <person name="Lopes-Da-Costa L."/>
            <person name="Silva E."/>
        </authorList>
    </citation>
    <scope>NUCLEOTIDE SEQUENCE [LARGE SCALE GENOMIC DNA]</scope>
    <source>
        <strain evidence="2 3">FMV-PI01</strain>
    </source>
</reference>
<sequence length="184" mass="21928">MENKNGINNKIPMFMIKDYSRKFLISSTLLMSLFTLIYLNGKHPDSVFHIQTLYLAVSGLVCIFLFGYKTSNHYFYKDKLKYNIGEFRVLYKITNLSDIDKILLIENTRIFISVIYNETTHKNDKKLYIFILYFIYFFDLLFSIIFKILRIFKNIKTDLLVFIDKDDKALTIIYQSLMKQNIAI</sequence>
<proteinExistence type="predicted"/>
<feature type="transmembrane region" description="Helical" evidence="1">
    <location>
        <begin position="47"/>
        <end position="68"/>
    </location>
</feature>
<accession>A0A6L5WJL2</accession>
<keyword evidence="1" id="KW-1133">Transmembrane helix</keyword>
<feature type="transmembrane region" description="Helical" evidence="1">
    <location>
        <begin position="23"/>
        <end position="41"/>
    </location>
</feature>
<keyword evidence="1" id="KW-0472">Membrane</keyword>
<feature type="transmembrane region" description="Helical" evidence="1">
    <location>
        <begin position="127"/>
        <end position="149"/>
    </location>
</feature>
<dbReference type="AlphaFoldDB" id="A0A6L5WJL2"/>
<comment type="caution">
    <text evidence="2">The sequence shown here is derived from an EMBL/GenBank/DDBJ whole genome shotgun (WGS) entry which is preliminary data.</text>
</comment>
<protein>
    <submittedName>
        <fullName evidence="2">Uncharacterized protein</fullName>
    </submittedName>
</protein>
<evidence type="ECO:0000313" key="3">
    <source>
        <dbReference type="Proteomes" id="UP000476338"/>
    </source>
</evidence>
<dbReference type="RefSeq" id="WP_154571384.1">
    <property type="nucleotide sequence ID" value="NZ_VWSJ01000040.1"/>
</dbReference>
<reference evidence="2 3" key="2">
    <citation type="submission" date="2020-03" db="EMBL/GenBank/DDBJ databases">
        <title>Campylobacter portucalensis sp. nov., a new species of Campylobacter isolated from the reproductive tract of bulls.</title>
        <authorList>
            <person name="Silva M.F."/>
            <person name="Pereira G."/>
            <person name="Carneiro C."/>
            <person name="Hemphill A."/>
            <person name="Mateus L."/>
            <person name="Lopes-Da-Costa L."/>
            <person name="Silva E."/>
        </authorList>
    </citation>
    <scope>NUCLEOTIDE SEQUENCE [LARGE SCALE GENOMIC DNA]</scope>
    <source>
        <strain evidence="2 3">FMV-PI01</strain>
    </source>
</reference>
<evidence type="ECO:0000313" key="2">
    <source>
        <dbReference type="EMBL" id="MSN97136.1"/>
    </source>
</evidence>
<keyword evidence="1" id="KW-0812">Transmembrane</keyword>
<organism evidence="2 3">
    <name type="scientific">Campylobacter portucalensis</name>
    <dbReference type="NCBI Taxonomy" id="2608384"/>
    <lineage>
        <taxon>Bacteria</taxon>
        <taxon>Pseudomonadati</taxon>
        <taxon>Campylobacterota</taxon>
        <taxon>Epsilonproteobacteria</taxon>
        <taxon>Campylobacterales</taxon>
        <taxon>Campylobacteraceae</taxon>
        <taxon>Campylobacter</taxon>
    </lineage>
</organism>